<keyword evidence="3 5" id="KW-1133">Transmembrane helix</keyword>
<dbReference type="PATRIC" id="fig|989403.3.peg.1524"/>
<evidence type="ECO:0000313" key="7">
    <source>
        <dbReference type="Proteomes" id="UP000076577"/>
    </source>
</evidence>
<keyword evidence="2 5" id="KW-0812">Transmembrane</keyword>
<feature type="transmembrane region" description="Helical" evidence="5">
    <location>
        <begin position="6"/>
        <end position="24"/>
    </location>
</feature>
<evidence type="ECO:0000256" key="3">
    <source>
        <dbReference type="ARBA" id="ARBA00022989"/>
    </source>
</evidence>
<keyword evidence="7" id="KW-1185">Reference proteome</keyword>
<dbReference type="GO" id="GO:0016020">
    <property type="term" value="C:membrane"/>
    <property type="evidence" value="ECO:0007669"/>
    <property type="project" value="UniProtKB-SubCell"/>
</dbReference>
<dbReference type="Proteomes" id="UP000076577">
    <property type="component" value="Unassembled WGS sequence"/>
</dbReference>
<comment type="caution">
    <text evidence="6">The sequence shown here is derived from an EMBL/GenBank/DDBJ whole genome shotgun (WGS) entry which is preliminary data.</text>
</comment>
<dbReference type="OrthoDB" id="513661at2"/>
<evidence type="ECO:0000256" key="5">
    <source>
        <dbReference type="SAM" id="Phobius"/>
    </source>
</evidence>
<protein>
    <submittedName>
        <fullName evidence="6">MAPEG family protein</fullName>
    </submittedName>
</protein>
<dbReference type="AlphaFoldDB" id="A0A166A0W1"/>
<keyword evidence="4 5" id="KW-0472">Membrane</keyword>
<dbReference type="STRING" id="989403.SAMN05421798_102517"/>
<dbReference type="SUPFAM" id="SSF161084">
    <property type="entry name" value="MAPEG domain-like"/>
    <property type="match status" value="1"/>
</dbReference>
<dbReference type="InterPro" id="IPR001129">
    <property type="entry name" value="Membr-assoc_MAPEG"/>
</dbReference>
<feature type="transmembrane region" description="Helical" evidence="5">
    <location>
        <begin position="52"/>
        <end position="71"/>
    </location>
</feature>
<dbReference type="PANTHER" id="PTHR35371">
    <property type="entry name" value="INNER MEMBRANE PROTEIN"/>
    <property type="match status" value="1"/>
</dbReference>
<dbReference type="EMBL" id="LMCB01000008">
    <property type="protein sequence ID" value="KZL20500.1"/>
    <property type="molecule type" value="Genomic_DNA"/>
</dbReference>
<dbReference type="RefSeq" id="WP_068004373.1">
    <property type="nucleotide sequence ID" value="NZ_FOFM01000002.1"/>
</dbReference>
<evidence type="ECO:0000256" key="2">
    <source>
        <dbReference type="ARBA" id="ARBA00022692"/>
    </source>
</evidence>
<dbReference type="PANTHER" id="PTHR35371:SF1">
    <property type="entry name" value="BLR7753 PROTEIN"/>
    <property type="match status" value="1"/>
</dbReference>
<accession>A0A166A0W1</accession>
<evidence type="ECO:0000256" key="1">
    <source>
        <dbReference type="ARBA" id="ARBA00004370"/>
    </source>
</evidence>
<dbReference type="Gene3D" id="1.20.120.550">
    <property type="entry name" value="Membrane associated eicosanoid/glutathione metabolism-like domain"/>
    <property type="match status" value="1"/>
</dbReference>
<sequence>MPFPLWTILIAGLLPWISVLPAKFSRDFNNSNPRDPAYWKEGFRLRARSAELNALEAFPLYAVSVLVATAYGGDPIWIEKLCGLFIAIRVLYIVCYWLDRASLRSIVWFIGLVCSVALLTSPAWS</sequence>
<evidence type="ECO:0000313" key="6">
    <source>
        <dbReference type="EMBL" id="KZL20500.1"/>
    </source>
</evidence>
<dbReference type="InterPro" id="IPR023352">
    <property type="entry name" value="MAPEG-like_dom_sf"/>
</dbReference>
<gene>
    <name evidence="6" type="ORF">PsAD2_01432</name>
</gene>
<name>A0A166A0W1_9HYPH</name>
<feature type="transmembrane region" description="Helical" evidence="5">
    <location>
        <begin position="105"/>
        <end position="124"/>
    </location>
</feature>
<proteinExistence type="predicted"/>
<organism evidence="6 7">
    <name type="scientific">Pseudovibrio axinellae</name>
    <dbReference type="NCBI Taxonomy" id="989403"/>
    <lineage>
        <taxon>Bacteria</taxon>
        <taxon>Pseudomonadati</taxon>
        <taxon>Pseudomonadota</taxon>
        <taxon>Alphaproteobacteria</taxon>
        <taxon>Hyphomicrobiales</taxon>
        <taxon>Stappiaceae</taxon>
        <taxon>Pseudovibrio</taxon>
    </lineage>
</organism>
<comment type="subcellular location">
    <subcellularLocation>
        <location evidence="1">Membrane</location>
    </subcellularLocation>
</comment>
<feature type="transmembrane region" description="Helical" evidence="5">
    <location>
        <begin position="77"/>
        <end position="98"/>
    </location>
</feature>
<evidence type="ECO:0000256" key="4">
    <source>
        <dbReference type="ARBA" id="ARBA00023136"/>
    </source>
</evidence>
<dbReference type="Pfam" id="PF01124">
    <property type="entry name" value="MAPEG"/>
    <property type="match status" value="1"/>
</dbReference>
<reference evidence="6 7" key="1">
    <citation type="journal article" date="2016" name="Front. Microbiol.">
        <title>Comparative Genomic Analysis Reveals a Diverse Repertoire of Genes Involved in Prokaryote-Eukaryote Interactions within the Pseudovibrio Genus.</title>
        <authorList>
            <person name="Romano S."/>
            <person name="Fernandez-Guerra A."/>
            <person name="Reen F.J."/>
            <person name="Glockner F.O."/>
            <person name="Crowley S.P."/>
            <person name="O'Sullivan O."/>
            <person name="Cotter P.D."/>
            <person name="Adams C."/>
            <person name="Dobson A.D."/>
            <person name="O'Gara F."/>
        </authorList>
    </citation>
    <scope>NUCLEOTIDE SEQUENCE [LARGE SCALE GENOMIC DNA]</scope>
    <source>
        <strain evidence="6 7">Ad2</strain>
    </source>
</reference>